<keyword evidence="3" id="KW-1185">Reference proteome</keyword>
<accession>A0ABS2ZK42</accession>
<feature type="transmembrane region" description="Helical" evidence="1">
    <location>
        <begin position="68"/>
        <end position="85"/>
    </location>
</feature>
<dbReference type="Proteomes" id="UP001296923">
    <property type="component" value="Unassembled WGS sequence"/>
</dbReference>
<evidence type="ECO:0000313" key="3">
    <source>
        <dbReference type="Proteomes" id="UP001296923"/>
    </source>
</evidence>
<name>A0ABS2ZK42_9BACL</name>
<proteinExistence type="predicted"/>
<keyword evidence="1" id="KW-0812">Transmembrane</keyword>
<protein>
    <submittedName>
        <fullName evidence="2">Uncharacterized protein</fullName>
    </submittedName>
</protein>
<feature type="transmembrane region" description="Helical" evidence="1">
    <location>
        <begin position="44"/>
        <end position="62"/>
    </location>
</feature>
<evidence type="ECO:0000313" key="2">
    <source>
        <dbReference type="EMBL" id="MBN3553245.1"/>
    </source>
</evidence>
<keyword evidence="1" id="KW-0472">Membrane</keyword>
<sequence length="215" mass="24961">MILINNTFEKARHTKYDYFYHIAFAVLFCLYSFLMLFSSKLLGFLFFVYGLLLLGHTVWKGIRTSYSIPYILFGLTILFFSRLFWLEAFSVLPVFFYEIFQIVFFLGIVIGICLLYGLMVKGAPLANKFQTHGVHSSYFVTGCLLLPYTWIFSYGAIVQDNLGNLTWALLILVLWGTLYLVQLVTHHNKIMLVALYSVNISVGCWTIYRWINILT</sequence>
<feature type="transmembrane region" description="Helical" evidence="1">
    <location>
        <begin position="165"/>
        <end position="184"/>
    </location>
</feature>
<keyword evidence="1" id="KW-1133">Transmembrane helix</keyword>
<dbReference type="RefSeq" id="WP_205724461.1">
    <property type="nucleotide sequence ID" value="NZ_JAFHKR010000036.1"/>
</dbReference>
<dbReference type="EMBL" id="JAFHKR010000036">
    <property type="protein sequence ID" value="MBN3553245.1"/>
    <property type="molecule type" value="Genomic_DNA"/>
</dbReference>
<reference evidence="2 3" key="1">
    <citation type="submission" date="2021-01" db="EMBL/GenBank/DDBJ databases">
        <title>Genome Sequencing of Type Strains.</title>
        <authorList>
            <person name="Lemaire J.F."/>
            <person name="Inderbitzin P."/>
            <person name="Collins S.B."/>
            <person name="Wespe N."/>
            <person name="Knight-Connoni V."/>
        </authorList>
    </citation>
    <scope>NUCLEOTIDE SEQUENCE [LARGE SCALE GENOMIC DNA]</scope>
    <source>
        <strain evidence="2 3">DSM 23009</strain>
    </source>
</reference>
<feature type="transmembrane region" description="Helical" evidence="1">
    <location>
        <begin position="94"/>
        <end position="118"/>
    </location>
</feature>
<gene>
    <name evidence="2" type="ORF">JYA63_03080</name>
</gene>
<feature type="transmembrane region" description="Helical" evidence="1">
    <location>
        <begin position="190"/>
        <end position="211"/>
    </location>
</feature>
<organism evidence="2 3">
    <name type="scientific">Fictibacillus nanhaiensis</name>
    <dbReference type="NCBI Taxonomy" id="742169"/>
    <lineage>
        <taxon>Bacteria</taxon>
        <taxon>Bacillati</taxon>
        <taxon>Bacillota</taxon>
        <taxon>Bacilli</taxon>
        <taxon>Bacillales</taxon>
        <taxon>Fictibacillaceae</taxon>
        <taxon>Fictibacillus</taxon>
    </lineage>
</organism>
<feature type="transmembrane region" description="Helical" evidence="1">
    <location>
        <begin position="138"/>
        <end position="158"/>
    </location>
</feature>
<feature type="transmembrane region" description="Helical" evidence="1">
    <location>
        <begin position="18"/>
        <end position="37"/>
    </location>
</feature>
<comment type="caution">
    <text evidence="2">The sequence shown here is derived from an EMBL/GenBank/DDBJ whole genome shotgun (WGS) entry which is preliminary data.</text>
</comment>
<evidence type="ECO:0000256" key="1">
    <source>
        <dbReference type="SAM" id="Phobius"/>
    </source>
</evidence>